<dbReference type="NCBIfam" id="TIGR00472">
    <property type="entry name" value="pheT_bact"/>
    <property type="match status" value="1"/>
</dbReference>
<dbReference type="SUPFAM" id="SSF55681">
    <property type="entry name" value="Class II aaRS and biotin synthetases"/>
    <property type="match status" value="1"/>
</dbReference>
<evidence type="ECO:0000256" key="9">
    <source>
        <dbReference type="ARBA" id="ARBA00022840"/>
    </source>
</evidence>
<evidence type="ECO:0000256" key="3">
    <source>
        <dbReference type="ARBA" id="ARBA00011209"/>
    </source>
</evidence>
<feature type="domain" description="B5" evidence="19">
    <location>
        <begin position="411"/>
        <end position="487"/>
    </location>
</feature>
<feature type="domain" description="FDX-ACB" evidence="18">
    <location>
        <begin position="718"/>
        <end position="813"/>
    </location>
</feature>
<dbReference type="SUPFAM" id="SSF54991">
    <property type="entry name" value="Anticodon-binding domain of PheRS"/>
    <property type="match status" value="1"/>
</dbReference>
<evidence type="ECO:0000256" key="6">
    <source>
        <dbReference type="ARBA" id="ARBA00022598"/>
    </source>
</evidence>
<evidence type="ECO:0000256" key="1">
    <source>
        <dbReference type="ARBA" id="ARBA00004496"/>
    </source>
</evidence>
<keyword evidence="6 15" id="KW-0436">Ligase</keyword>
<dbReference type="GO" id="GO:0006432">
    <property type="term" value="P:phenylalanyl-tRNA aminoacylation"/>
    <property type="evidence" value="ECO:0007669"/>
    <property type="project" value="UniProtKB-UniRule"/>
</dbReference>
<evidence type="ECO:0000256" key="8">
    <source>
        <dbReference type="ARBA" id="ARBA00022741"/>
    </source>
</evidence>
<dbReference type="GO" id="GO:0000287">
    <property type="term" value="F:magnesium ion binding"/>
    <property type="evidence" value="ECO:0007669"/>
    <property type="project" value="UniProtKB-UniRule"/>
</dbReference>
<dbReference type="Gene3D" id="3.30.930.10">
    <property type="entry name" value="Bira Bifunctional Protein, Domain 2"/>
    <property type="match status" value="1"/>
</dbReference>
<dbReference type="Pfam" id="PF03483">
    <property type="entry name" value="B3_4"/>
    <property type="match status" value="1"/>
</dbReference>
<evidence type="ECO:0000259" key="18">
    <source>
        <dbReference type="PROSITE" id="PS51447"/>
    </source>
</evidence>
<evidence type="ECO:0000256" key="2">
    <source>
        <dbReference type="ARBA" id="ARBA00008653"/>
    </source>
</evidence>
<feature type="binding site" evidence="15">
    <location>
        <position position="471"/>
    </location>
    <ligand>
        <name>Mg(2+)</name>
        <dbReference type="ChEBI" id="CHEBI:18420"/>
        <note>shared with alpha subunit</note>
    </ligand>
</feature>
<dbReference type="EMBL" id="BMOY01000019">
    <property type="protein sequence ID" value="GGJ06309.1"/>
    <property type="molecule type" value="Genomic_DNA"/>
</dbReference>
<dbReference type="InterPro" id="IPR002547">
    <property type="entry name" value="tRNA-bd_dom"/>
</dbReference>
<dbReference type="InterPro" id="IPR005146">
    <property type="entry name" value="B3/B4_tRNA-bd"/>
</dbReference>
<dbReference type="GO" id="GO:0140096">
    <property type="term" value="F:catalytic activity, acting on a protein"/>
    <property type="evidence" value="ECO:0007669"/>
    <property type="project" value="UniProtKB-ARBA"/>
</dbReference>
<evidence type="ECO:0000256" key="7">
    <source>
        <dbReference type="ARBA" id="ARBA00022723"/>
    </source>
</evidence>
<dbReference type="InterPro" id="IPR036690">
    <property type="entry name" value="Fdx_antiC-bd_sf"/>
</dbReference>
<dbReference type="GO" id="GO:0005524">
    <property type="term" value="F:ATP binding"/>
    <property type="evidence" value="ECO:0007669"/>
    <property type="project" value="UniProtKB-UniRule"/>
</dbReference>
<proteinExistence type="inferred from homology"/>
<comment type="cofactor">
    <cofactor evidence="15">
        <name>Mg(2+)</name>
        <dbReference type="ChEBI" id="CHEBI:18420"/>
    </cofactor>
    <text evidence="15">Binds 2 magnesium ions per tetramer.</text>
</comment>
<dbReference type="SMART" id="SM00873">
    <property type="entry name" value="B3_4"/>
    <property type="match status" value="1"/>
</dbReference>
<protein>
    <recommendedName>
        <fullName evidence="15">Phenylalanine--tRNA ligase beta subunit</fullName>
        <ecNumber evidence="15">6.1.1.20</ecNumber>
    </recommendedName>
    <alternativeName>
        <fullName evidence="15">Phenylalanyl-tRNA synthetase beta subunit</fullName>
        <shortName evidence="15">PheRS</shortName>
    </alternativeName>
</protein>
<dbReference type="EC" id="6.1.1.20" evidence="15"/>
<evidence type="ECO:0000256" key="5">
    <source>
        <dbReference type="ARBA" id="ARBA00022555"/>
    </source>
</evidence>
<dbReference type="Gene3D" id="2.40.50.140">
    <property type="entry name" value="Nucleic acid-binding proteins"/>
    <property type="match status" value="1"/>
</dbReference>
<dbReference type="GO" id="GO:0009328">
    <property type="term" value="C:phenylalanine-tRNA ligase complex"/>
    <property type="evidence" value="ECO:0007669"/>
    <property type="project" value="TreeGrafter"/>
</dbReference>
<dbReference type="FunFam" id="2.40.50.140:FF:000045">
    <property type="entry name" value="Phenylalanine--tRNA ligase beta subunit"/>
    <property type="match status" value="1"/>
</dbReference>
<dbReference type="PROSITE" id="PS51483">
    <property type="entry name" value="B5"/>
    <property type="match status" value="1"/>
</dbReference>
<dbReference type="PROSITE" id="PS51447">
    <property type="entry name" value="FDX_ACB"/>
    <property type="match status" value="1"/>
</dbReference>
<reference evidence="20" key="2">
    <citation type="submission" date="2020-09" db="EMBL/GenBank/DDBJ databases">
        <authorList>
            <person name="Sun Q."/>
            <person name="Ohkuma M."/>
        </authorList>
    </citation>
    <scope>NUCLEOTIDE SEQUENCE</scope>
    <source>
        <strain evidence="20">JCM 18487</strain>
    </source>
</reference>
<evidence type="ECO:0000256" key="16">
    <source>
        <dbReference type="PROSITE-ProRule" id="PRU00209"/>
    </source>
</evidence>
<comment type="catalytic activity">
    <reaction evidence="14 15">
        <text>tRNA(Phe) + L-phenylalanine + ATP = L-phenylalanyl-tRNA(Phe) + AMP + diphosphate + H(+)</text>
        <dbReference type="Rhea" id="RHEA:19413"/>
        <dbReference type="Rhea" id="RHEA-COMP:9668"/>
        <dbReference type="Rhea" id="RHEA-COMP:9699"/>
        <dbReference type="ChEBI" id="CHEBI:15378"/>
        <dbReference type="ChEBI" id="CHEBI:30616"/>
        <dbReference type="ChEBI" id="CHEBI:33019"/>
        <dbReference type="ChEBI" id="CHEBI:58095"/>
        <dbReference type="ChEBI" id="CHEBI:78442"/>
        <dbReference type="ChEBI" id="CHEBI:78531"/>
        <dbReference type="ChEBI" id="CHEBI:456215"/>
        <dbReference type="EC" id="6.1.1.20"/>
    </reaction>
</comment>
<feature type="domain" description="TRNA-binding" evidence="17">
    <location>
        <begin position="40"/>
        <end position="154"/>
    </location>
</feature>
<dbReference type="CDD" id="cd02796">
    <property type="entry name" value="tRNA_bind_bactPheRS"/>
    <property type="match status" value="1"/>
</dbReference>
<evidence type="ECO:0000313" key="21">
    <source>
        <dbReference type="Proteomes" id="UP000637695"/>
    </source>
</evidence>
<accession>A0A917KC38</accession>
<dbReference type="InterPro" id="IPR012340">
    <property type="entry name" value="NA-bd_OB-fold"/>
</dbReference>
<dbReference type="GO" id="GO:0016740">
    <property type="term" value="F:transferase activity"/>
    <property type="evidence" value="ECO:0007669"/>
    <property type="project" value="UniProtKB-ARBA"/>
</dbReference>
<evidence type="ECO:0000256" key="12">
    <source>
        <dbReference type="ARBA" id="ARBA00022917"/>
    </source>
</evidence>
<dbReference type="Gene3D" id="3.30.70.380">
    <property type="entry name" value="Ferrodoxin-fold anticodon-binding domain"/>
    <property type="match status" value="1"/>
</dbReference>
<dbReference type="HAMAP" id="MF_00283">
    <property type="entry name" value="Phe_tRNA_synth_beta1"/>
    <property type="match status" value="1"/>
</dbReference>
<dbReference type="SUPFAM" id="SSF50249">
    <property type="entry name" value="Nucleic acid-binding proteins"/>
    <property type="match status" value="1"/>
</dbReference>
<dbReference type="RefSeq" id="WP_188882065.1">
    <property type="nucleotide sequence ID" value="NZ_BMOY01000019.1"/>
</dbReference>
<dbReference type="FunFam" id="3.30.70.380:FF:000001">
    <property type="entry name" value="Phenylalanine--tRNA ligase beta subunit"/>
    <property type="match status" value="1"/>
</dbReference>
<dbReference type="Pfam" id="PF03147">
    <property type="entry name" value="FDX-ACB"/>
    <property type="match status" value="1"/>
</dbReference>
<evidence type="ECO:0000313" key="20">
    <source>
        <dbReference type="EMBL" id="GGJ06309.1"/>
    </source>
</evidence>
<evidence type="ECO:0000256" key="15">
    <source>
        <dbReference type="HAMAP-Rule" id="MF_00283"/>
    </source>
</evidence>
<comment type="similarity">
    <text evidence="2 15">Belongs to the phenylalanyl-tRNA synthetase beta subunit family. Type 1 subfamily.</text>
</comment>
<keyword evidence="21" id="KW-1185">Reference proteome</keyword>
<dbReference type="SMART" id="SM00896">
    <property type="entry name" value="FDX-ACB"/>
    <property type="match status" value="1"/>
</dbReference>
<dbReference type="Pfam" id="PF03484">
    <property type="entry name" value="B5"/>
    <property type="match status" value="1"/>
</dbReference>
<dbReference type="GO" id="GO:0000049">
    <property type="term" value="F:tRNA binding"/>
    <property type="evidence" value="ECO:0007669"/>
    <property type="project" value="UniProtKB-UniRule"/>
</dbReference>
<dbReference type="SUPFAM" id="SSF46955">
    <property type="entry name" value="Putative DNA-binding domain"/>
    <property type="match status" value="1"/>
</dbReference>
<comment type="caution">
    <text evidence="20">The sequence shown here is derived from an EMBL/GenBank/DDBJ whole genome shotgun (WGS) entry which is preliminary data.</text>
</comment>
<comment type="subcellular location">
    <subcellularLocation>
        <location evidence="1 15">Cytoplasm</location>
    </subcellularLocation>
</comment>
<organism evidence="20 21">
    <name type="scientific">Alicyclobacillus cellulosilyticus</name>
    <dbReference type="NCBI Taxonomy" id="1003997"/>
    <lineage>
        <taxon>Bacteria</taxon>
        <taxon>Bacillati</taxon>
        <taxon>Bacillota</taxon>
        <taxon>Bacilli</taxon>
        <taxon>Bacillales</taxon>
        <taxon>Alicyclobacillaceae</taxon>
        <taxon>Alicyclobacillus</taxon>
    </lineage>
</organism>
<evidence type="ECO:0000256" key="13">
    <source>
        <dbReference type="ARBA" id="ARBA00023146"/>
    </source>
</evidence>
<reference evidence="20" key="1">
    <citation type="journal article" date="2014" name="Int. J. Syst. Evol. Microbiol.">
        <title>Complete genome sequence of Corynebacterium casei LMG S-19264T (=DSM 44701T), isolated from a smear-ripened cheese.</title>
        <authorList>
            <consortium name="US DOE Joint Genome Institute (JGI-PGF)"/>
            <person name="Walter F."/>
            <person name="Albersmeier A."/>
            <person name="Kalinowski J."/>
            <person name="Ruckert C."/>
        </authorList>
    </citation>
    <scope>NUCLEOTIDE SEQUENCE</scope>
    <source>
        <strain evidence="20">JCM 18487</strain>
    </source>
</reference>
<gene>
    <name evidence="15 20" type="primary">pheT</name>
    <name evidence="20" type="ORF">GCM10010885_14320</name>
</gene>
<dbReference type="InterPro" id="IPR005121">
    <property type="entry name" value="Fdx_antiC-bd"/>
</dbReference>
<keyword evidence="11 16" id="KW-0694">RNA-binding</keyword>
<feature type="binding site" evidence="15">
    <location>
        <position position="475"/>
    </location>
    <ligand>
        <name>Mg(2+)</name>
        <dbReference type="ChEBI" id="CHEBI:18420"/>
        <note>shared with alpha subunit</note>
    </ligand>
</feature>
<dbReference type="SUPFAM" id="SSF56037">
    <property type="entry name" value="PheT/TilS domain"/>
    <property type="match status" value="1"/>
</dbReference>
<comment type="subunit">
    <text evidence="3 15">Tetramer of two alpha and two beta subunits.</text>
</comment>
<dbReference type="CDD" id="cd00769">
    <property type="entry name" value="PheRS_beta_core"/>
    <property type="match status" value="1"/>
</dbReference>
<dbReference type="InterPro" id="IPR009061">
    <property type="entry name" value="DNA-bd_dom_put_sf"/>
</dbReference>
<name>A0A917KC38_9BACL</name>
<dbReference type="NCBIfam" id="NF045760">
    <property type="entry name" value="YtpR"/>
    <property type="match status" value="1"/>
</dbReference>
<dbReference type="Gene3D" id="3.50.40.10">
    <property type="entry name" value="Phenylalanyl-trna Synthetase, Chain B, domain 3"/>
    <property type="match status" value="1"/>
</dbReference>
<evidence type="ECO:0000259" key="19">
    <source>
        <dbReference type="PROSITE" id="PS51483"/>
    </source>
</evidence>
<dbReference type="InterPro" id="IPR004532">
    <property type="entry name" value="Phe-tRNA-ligase_IIc_bsu_bact"/>
</dbReference>
<dbReference type="Gene3D" id="3.30.56.10">
    <property type="match status" value="2"/>
</dbReference>
<evidence type="ECO:0000259" key="17">
    <source>
        <dbReference type="PROSITE" id="PS50886"/>
    </source>
</evidence>
<dbReference type="InterPro" id="IPR041616">
    <property type="entry name" value="PheRS_beta_core"/>
</dbReference>
<evidence type="ECO:0000256" key="14">
    <source>
        <dbReference type="ARBA" id="ARBA00049255"/>
    </source>
</evidence>
<dbReference type="InterPro" id="IPR045060">
    <property type="entry name" value="Phe-tRNA-ligase_IIc_bsu"/>
</dbReference>
<keyword evidence="7 15" id="KW-0479">Metal-binding</keyword>
<dbReference type="InterPro" id="IPR045864">
    <property type="entry name" value="aa-tRNA-synth_II/BPL/LPL"/>
</dbReference>
<dbReference type="Pfam" id="PF01588">
    <property type="entry name" value="tRNA_bind"/>
    <property type="match status" value="1"/>
</dbReference>
<dbReference type="InterPro" id="IPR005147">
    <property type="entry name" value="tRNA_synthase_B5-dom"/>
</dbReference>
<dbReference type="PANTHER" id="PTHR10947">
    <property type="entry name" value="PHENYLALANYL-TRNA SYNTHETASE BETA CHAIN AND LEUCINE-RICH REPEAT-CONTAINING PROTEIN 47"/>
    <property type="match status" value="1"/>
</dbReference>
<dbReference type="FunFam" id="3.30.56.10:FF:000002">
    <property type="entry name" value="Phenylalanine--tRNA ligase beta subunit"/>
    <property type="match status" value="1"/>
</dbReference>
<evidence type="ECO:0000256" key="10">
    <source>
        <dbReference type="ARBA" id="ARBA00022842"/>
    </source>
</evidence>
<keyword evidence="9 15" id="KW-0067">ATP-binding</keyword>
<dbReference type="InterPro" id="IPR033714">
    <property type="entry name" value="tRNA_bind_bactPheRS"/>
</dbReference>
<dbReference type="Proteomes" id="UP000637695">
    <property type="component" value="Unassembled WGS sequence"/>
</dbReference>
<dbReference type="InterPro" id="IPR020825">
    <property type="entry name" value="Phe-tRNA_synthase-like_B3/B4"/>
</dbReference>
<dbReference type="SMART" id="SM00874">
    <property type="entry name" value="B5"/>
    <property type="match status" value="1"/>
</dbReference>
<dbReference type="GO" id="GO:0004826">
    <property type="term" value="F:phenylalanine-tRNA ligase activity"/>
    <property type="evidence" value="ECO:0007669"/>
    <property type="project" value="UniProtKB-UniRule"/>
</dbReference>
<dbReference type="Pfam" id="PF17759">
    <property type="entry name" value="tRNA_synthFbeta"/>
    <property type="match status" value="1"/>
</dbReference>
<keyword evidence="5 16" id="KW-0820">tRNA-binding</keyword>
<keyword evidence="10 15" id="KW-0460">Magnesium</keyword>
<dbReference type="FunFam" id="3.50.40.10:FF:000001">
    <property type="entry name" value="Phenylalanine--tRNA ligase beta subunit"/>
    <property type="match status" value="1"/>
</dbReference>
<dbReference type="PANTHER" id="PTHR10947:SF0">
    <property type="entry name" value="PHENYLALANINE--TRNA LIGASE BETA SUBUNIT"/>
    <property type="match status" value="1"/>
</dbReference>
<keyword evidence="13 15" id="KW-0030">Aminoacyl-tRNA synthetase</keyword>
<feature type="binding site" evidence="15">
    <location>
        <position position="474"/>
    </location>
    <ligand>
        <name>Mg(2+)</name>
        <dbReference type="ChEBI" id="CHEBI:18420"/>
        <note>shared with alpha subunit</note>
    </ligand>
</feature>
<sequence length="817" mass="88078">MRVSYRWLGEYVDIADISPQELAERLTRAGIEVESVTPRNQGVAGVVVSHVLKVMPHPNADRLRVCEVDVGSGAPLCIVCGAPNVAPGQKVPTALPGARLPGGRIDRAKLRGVESHGMLCSAKEIGLETRLLPREQTEGLYILPDDAPVGADVVAYLGLDDVVLELSLTPNRADCLSMRGLAYEVAALLGRPHRFPDADGGAAAAGNDGAAAVTVRIETDLCPRYEAQVLAGVRPGPSPVWMQARLLAAGIRPINVIVDVTNYVMLEWGQPLHAFDLDQVRGRTIVVRQARPGERIVTLDGVERELGPETIVIADAERAIGIAGVMGGENSEVSAATTRIVLESAAFDAASVRRTGQRLGLRSEAQQRFEKGIDPVAVRGALVRATELLVTLAGAQPEGPLVSAQRGAATPQETKVTFAPARCNRLLGTEIPPATMAEVFARLGFAVEGTDGDEWTVRVPSRRRDVALEADLIEEVGRLCGYDTIPATLPVGPTTVGQRTLAQRLRTRTRAALVASGMTEVFTYSLTSPQWFDAMRLPADSPLRRAIPLLRPMSEERVVLRTHLLPGLAQVAAYNLAHGVPGGQVFEIGRVYWPHELPLVRQPEEPTQWAGLWFGEAAAGFGERPRRYDFFDAKGAIERWLQAIGLLDEAAFRPGERPYLHPGRTAEVWIQDCAVGVVGELHPETAARWELAGAVYAEFHLDAVTPLVQERWRVAPLPKHPAVRRDLAVLVARAVHAGDLLRLAQAACAGSGLLEDAFIFDVYEGQGIPAGEKSVAMGFVFRAPDRTLTDAEVDAEVARILARLAEDAGARLRQAGF</sequence>
<feature type="binding site" evidence="15">
    <location>
        <position position="465"/>
    </location>
    <ligand>
        <name>Mg(2+)</name>
        <dbReference type="ChEBI" id="CHEBI:18420"/>
        <note>shared with alpha subunit</note>
    </ligand>
</feature>
<dbReference type="AlphaFoldDB" id="A0A917KC38"/>
<evidence type="ECO:0000256" key="11">
    <source>
        <dbReference type="ARBA" id="ARBA00022884"/>
    </source>
</evidence>
<keyword evidence="12 15" id="KW-0648">Protein biosynthesis</keyword>
<keyword evidence="8 15" id="KW-0547">Nucleotide-binding</keyword>
<keyword evidence="4 15" id="KW-0963">Cytoplasm</keyword>
<evidence type="ECO:0000256" key="4">
    <source>
        <dbReference type="ARBA" id="ARBA00022490"/>
    </source>
</evidence>
<dbReference type="PROSITE" id="PS50886">
    <property type="entry name" value="TRBD"/>
    <property type="match status" value="1"/>
</dbReference>